<keyword evidence="2" id="KW-0812">Transmembrane</keyword>
<keyword evidence="1" id="KW-0175">Coiled coil</keyword>
<dbReference type="Proteomes" id="UP000282311">
    <property type="component" value="Unassembled WGS sequence"/>
</dbReference>
<gene>
    <name evidence="3" type="ORF">D7M11_12330</name>
</gene>
<protein>
    <submittedName>
        <fullName evidence="3">Uncharacterized protein</fullName>
    </submittedName>
</protein>
<dbReference type="Gene3D" id="2.40.50.100">
    <property type="match status" value="1"/>
</dbReference>
<evidence type="ECO:0000313" key="4">
    <source>
        <dbReference type="Proteomes" id="UP000282311"/>
    </source>
</evidence>
<dbReference type="GO" id="GO:1990281">
    <property type="term" value="C:efflux pump complex"/>
    <property type="evidence" value="ECO:0007669"/>
    <property type="project" value="TreeGrafter"/>
</dbReference>
<reference evidence="3 4" key="1">
    <citation type="journal article" date="2007" name="Int. J. Syst. Evol. Microbiol.">
        <title>Paenibacillus ginsengarvi sp. nov., isolated from soil from ginseng cultivation.</title>
        <authorList>
            <person name="Yoon M.H."/>
            <person name="Ten L.N."/>
            <person name="Im W.T."/>
        </authorList>
    </citation>
    <scope>NUCLEOTIDE SEQUENCE [LARGE SCALE GENOMIC DNA]</scope>
    <source>
        <strain evidence="3 4">KCTC 13059</strain>
    </source>
</reference>
<dbReference type="Gene3D" id="1.10.287.470">
    <property type="entry name" value="Helix hairpin bin"/>
    <property type="match status" value="1"/>
</dbReference>
<dbReference type="GO" id="GO:0015562">
    <property type="term" value="F:efflux transmembrane transporter activity"/>
    <property type="evidence" value="ECO:0007669"/>
    <property type="project" value="TreeGrafter"/>
</dbReference>
<keyword evidence="2" id="KW-1133">Transmembrane helix</keyword>
<proteinExistence type="predicted"/>
<dbReference type="Gene3D" id="2.40.420.20">
    <property type="match status" value="1"/>
</dbReference>
<accession>A0A3B0CJA1</accession>
<dbReference type="PANTHER" id="PTHR30469:SF15">
    <property type="entry name" value="HLYD FAMILY OF SECRETION PROTEINS"/>
    <property type="match status" value="1"/>
</dbReference>
<dbReference type="AlphaFoldDB" id="A0A3B0CJA1"/>
<dbReference type="PANTHER" id="PTHR30469">
    <property type="entry name" value="MULTIDRUG RESISTANCE PROTEIN MDTA"/>
    <property type="match status" value="1"/>
</dbReference>
<keyword evidence="2" id="KW-0472">Membrane</keyword>
<organism evidence="3 4">
    <name type="scientific">Paenibacillus ginsengarvi</name>
    <dbReference type="NCBI Taxonomy" id="400777"/>
    <lineage>
        <taxon>Bacteria</taxon>
        <taxon>Bacillati</taxon>
        <taxon>Bacillota</taxon>
        <taxon>Bacilli</taxon>
        <taxon>Bacillales</taxon>
        <taxon>Paenibacillaceae</taxon>
        <taxon>Paenibacillus</taxon>
    </lineage>
</organism>
<feature type="coiled-coil region" evidence="1">
    <location>
        <begin position="118"/>
        <end position="185"/>
    </location>
</feature>
<dbReference type="OrthoDB" id="1993375at2"/>
<dbReference type="Gene3D" id="2.40.30.170">
    <property type="match status" value="1"/>
</dbReference>
<keyword evidence="4" id="KW-1185">Reference proteome</keyword>
<name>A0A3B0CJA1_9BACL</name>
<sequence length="384" mass="41376">MESLETALQPYERQTGASARKRTIRSLIIAFALLMITLTLFSNTLLQFSLPQVTVEKAAPGALSHDVSGTGTVEVMETVDLNVDTRWTVEEVLVKVGDPVTAGQTLVTFKTDDARGTLLDEEARYEQKKLNVEKLQLSIIEAKKGGNAAQERSLERDLESVKLDMQIQERKLRQLREQLNQGSKLVSTVTGTVIELNATAGLAPTGGRSIARVTDVSKGYQFKTTVDSSKAKYISEGDPVEVVIAAWSNARLKGKLSVIRDPAAGTGSSGAGADSRKELVVELTDSRLKGGESGELLASKKMPQSRMLVSNAAVREDSAGKYVLVLKQTKGPLGNESYAQRSAVTIVDADDEKTSIESGVSPLDQIIVSGSKPIREGDRVMLAE</sequence>
<evidence type="ECO:0000313" key="3">
    <source>
        <dbReference type="EMBL" id="RKN84768.1"/>
    </source>
</evidence>
<dbReference type="RefSeq" id="WP_120747510.1">
    <property type="nucleotide sequence ID" value="NZ_RBAH01000007.1"/>
</dbReference>
<dbReference type="EMBL" id="RBAH01000007">
    <property type="protein sequence ID" value="RKN84768.1"/>
    <property type="molecule type" value="Genomic_DNA"/>
</dbReference>
<comment type="caution">
    <text evidence="3">The sequence shown here is derived from an EMBL/GenBank/DDBJ whole genome shotgun (WGS) entry which is preliminary data.</text>
</comment>
<feature type="transmembrane region" description="Helical" evidence="2">
    <location>
        <begin position="27"/>
        <end position="46"/>
    </location>
</feature>
<evidence type="ECO:0000256" key="1">
    <source>
        <dbReference type="SAM" id="Coils"/>
    </source>
</evidence>
<evidence type="ECO:0000256" key="2">
    <source>
        <dbReference type="SAM" id="Phobius"/>
    </source>
</evidence>